<dbReference type="AlphaFoldDB" id="A0A6P8BZ41"/>
<dbReference type="PANTHER" id="PTHR36344:SF1">
    <property type="entry name" value="RX N-TERMINAL DOMAIN-CONTAINING PROTEIN"/>
    <property type="match status" value="1"/>
</dbReference>
<sequence>MDDIHARLSRIPQEISQGEEEKLEWERMLGLFWEHMPPIDPEKIRSRMLAIRNKIQALENQKRALLLEQQELILTAIARDPPQD</sequence>
<evidence type="ECO:0000313" key="2">
    <source>
        <dbReference type="Proteomes" id="UP000515151"/>
    </source>
</evidence>
<accession>A0A6P8BZ41</accession>
<gene>
    <name evidence="3" type="primary">LOC116190058</name>
</gene>
<dbReference type="Proteomes" id="UP000515151">
    <property type="component" value="Unplaced"/>
</dbReference>
<evidence type="ECO:0000256" key="1">
    <source>
        <dbReference type="SAM" id="Coils"/>
    </source>
</evidence>
<organism evidence="2 3">
    <name type="scientific">Punica granatum</name>
    <name type="common">Pomegranate</name>
    <dbReference type="NCBI Taxonomy" id="22663"/>
    <lineage>
        <taxon>Eukaryota</taxon>
        <taxon>Viridiplantae</taxon>
        <taxon>Streptophyta</taxon>
        <taxon>Embryophyta</taxon>
        <taxon>Tracheophyta</taxon>
        <taxon>Spermatophyta</taxon>
        <taxon>Magnoliopsida</taxon>
        <taxon>eudicotyledons</taxon>
        <taxon>Gunneridae</taxon>
        <taxon>Pentapetalae</taxon>
        <taxon>rosids</taxon>
        <taxon>malvids</taxon>
        <taxon>Myrtales</taxon>
        <taxon>Lythraceae</taxon>
        <taxon>Punica</taxon>
    </lineage>
</organism>
<dbReference type="OrthoDB" id="989112at2759"/>
<reference evidence="3" key="2">
    <citation type="submission" date="2025-08" db="UniProtKB">
        <authorList>
            <consortium name="RefSeq"/>
        </authorList>
    </citation>
    <scope>IDENTIFICATION</scope>
    <source>
        <tissue evidence="3">Leaf</tissue>
    </source>
</reference>
<reference evidence="2" key="1">
    <citation type="journal article" date="2020" name="Plant Biotechnol. J.">
        <title>The pomegranate (Punica granatum L.) draft genome dissects genetic divergence between soft- and hard-seeded cultivars.</title>
        <authorList>
            <person name="Luo X."/>
            <person name="Li H."/>
            <person name="Wu Z."/>
            <person name="Yao W."/>
            <person name="Zhao P."/>
            <person name="Cao D."/>
            <person name="Yu H."/>
            <person name="Li K."/>
            <person name="Poudel K."/>
            <person name="Zhao D."/>
            <person name="Zhang F."/>
            <person name="Xia X."/>
            <person name="Chen L."/>
            <person name="Wang Q."/>
            <person name="Jing D."/>
            <person name="Cao S."/>
        </authorList>
    </citation>
    <scope>NUCLEOTIDE SEQUENCE [LARGE SCALE GENOMIC DNA]</scope>
    <source>
        <strain evidence="2">cv. Tunisia</strain>
    </source>
</reference>
<name>A0A6P8BZ41_PUNGR</name>
<keyword evidence="1" id="KW-0175">Coiled coil</keyword>
<keyword evidence="2" id="KW-1185">Reference proteome</keyword>
<feature type="coiled-coil region" evidence="1">
    <location>
        <begin position="48"/>
        <end position="75"/>
    </location>
</feature>
<evidence type="ECO:0000313" key="3">
    <source>
        <dbReference type="RefSeq" id="XP_031375589.1"/>
    </source>
</evidence>
<dbReference type="GeneID" id="116190058"/>
<proteinExistence type="predicted"/>
<dbReference type="PANTHER" id="PTHR36344">
    <property type="entry name" value="RX N-TERMINAL DOMAIN-CONTAINING PROTEIN"/>
    <property type="match status" value="1"/>
</dbReference>
<dbReference type="RefSeq" id="XP_031375589.1">
    <property type="nucleotide sequence ID" value="XM_031519729.1"/>
</dbReference>
<protein>
    <submittedName>
        <fullName evidence="3">Uncharacterized protein LOC116190058</fullName>
    </submittedName>
</protein>